<dbReference type="InterPro" id="IPR051531">
    <property type="entry name" value="N-acetyltransferase"/>
</dbReference>
<evidence type="ECO:0000256" key="1">
    <source>
        <dbReference type="ARBA" id="ARBA00022679"/>
    </source>
</evidence>
<dbReference type="InterPro" id="IPR000182">
    <property type="entry name" value="GNAT_dom"/>
</dbReference>
<evidence type="ECO:0000313" key="6">
    <source>
        <dbReference type="Proteomes" id="UP000281594"/>
    </source>
</evidence>
<dbReference type="AlphaFoldDB" id="A0A0A0NA11"/>
<dbReference type="eggNOG" id="COG1670">
    <property type="taxonomic scope" value="Bacteria"/>
</dbReference>
<name>A0A0A0NA11_STRRN</name>
<organism evidence="5 6">
    <name type="scientific">Streptomyces rapamycinicus (strain ATCC 29253 / DSM 41530 / NRRL 5491 / AYB-994)</name>
    <name type="common">Streptomyces hygroscopicus (strain ATCC 29253)</name>
    <dbReference type="NCBI Taxonomy" id="1343740"/>
    <lineage>
        <taxon>Bacteria</taxon>
        <taxon>Bacillati</taxon>
        <taxon>Actinomycetota</taxon>
        <taxon>Actinomycetes</taxon>
        <taxon>Kitasatosporales</taxon>
        <taxon>Streptomycetaceae</taxon>
        <taxon>Streptomyces</taxon>
        <taxon>Streptomyces violaceusniger group</taxon>
    </lineage>
</organism>
<dbReference type="GO" id="GO:0016779">
    <property type="term" value="F:nucleotidyltransferase activity"/>
    <property type="evidence" value="ECO:0007669"/>
    <property type="project" value="UniProtKB-KW"/>
</dbReference>
<dbReference type="CDD" id="cd04301">
    <property type="entry name" value="NAT_SF"/>
    <property type="match status" value="1"/>
</dbReference>
<dbReference type="SUPFAM" id="SSF55729">
    <property type="entry name" value="Acyl-CoA N-acyltransferases (Nat)"/>
    <property type="match status" value="1"/>
</dbReference>
<dbReference type="Gene3D" id="3.40.630.30">
    <property type="match status" value="1"/>
</dbReference>
<dbReference type="PANTHER" id="PTHR43792">
    <property type="entry name" value="GNAT FAMILY, PUTATIVE (AFU_ORTHOLOGUE AFUA_3G00765)-RELATED-RELATED"/>
    <property type="match status" value="1"/>
</dbReference>
<dbReference type="KEGG" id="src:M271_10815"/>
<keyword evidence="1 5" id="KW-0808">Transferase</keyword>
<accession>A0A0A0NA11</accession>
<dbReference type="PANTHER" id="PTHR43792:SF8">
    <property type="entry name" value="[RIBOSOMAL PROTEIN US5]-ALANINE N-ACETYLTRANSFERASE"/>
    <property type="match status" value="1"/>
</dbReference>
<keyword evidence="2" id="KW-0012">Acyltransferase</keyword>
<reference evidence="5 6" key="1">
    <citation type="journal article" date="2018" name="J. Biol. Chem.">
        <title>Discovery of the actinoplanic acid pathway in Streptomyces rapamycinicus reveals a genetically conserved synergism with rapamycin.</title>
        <authorList>
            <person name="Mrak P."/>
            <person name="Krastel P."/>
            <person name="Pivk Lukancic P."/>
            <person name="Tao J."/>
            <person name="Pistorius D."/>
            <person name="Moore C.M."/>
        </authorList>
    </citation>
    <scope>NUCLEOTIDE SEQUENCE [LARGE SCALE GENOMIC DNA]</scope>
    <source>
        <strain evidence="5 6">NRRL 5491</strain>
    </source>
</reference>
<evidence type="ECO:0000259" key="4">
    <source>
        <dbReference type="PROSITE" id="PS51186"/>
    </source>
</evidence>
<gene>
    <name evidence="5" type="ORF">D3C57_132795</name>
</gene>
<protein>
    <submittedName>
        <fullName evidence="5">Aminoglycoside 6-adenylyltransferase</fullName>
    </submittedName>
</protein>
<evidence type="ECO:0000256" key="3">
    <source>
        <dbReference type="ARBA" id="ARBA00038502"/>
    </source>
</evidence>
<dbReference type="STRING" id="1343740.M271_10815"/>
<evidence type="ECO:0000313" key="5">
    <source>
        <dbReference type="EMBL" id="RLV74103.1"/>
    </source>
</evidence>
<dbReference type="Pfam" id="PF13302">
    <property type="entry name" value="Acetyltransf_3"/>
    <property type="match status" value="1"/>
</dbReference>
<dbReference type="InterPro" id="IPR016181">
    <property type="entry name" value="Acyl_CoA_acyltransferase"/>
</dbReference>
<comment type="caution">
    <text evidence="5">The sequence shown here is derived from an EMBL/GenBank/DDBJ whole genome shotgun (WGS) entry which is preliminary data.</text>
</comment>
<dbReference type="EMBL" id="QYCY01000002">
    <property type="protein sequence ID" value="RLV74103.1"/>
    <property type="molecule type" value="Genomic_DNA"/>
</dbReference>
<feature type="domain" description="N-acetyltransferase" evidence="4">
    <location>
        <begin position="10"/>
        <end position="167"/>
    </location>
</feature>
<keyword evidence="5" id="KW-0548">Nucleotidyltransferase</keyword>
<comment type="similarity">
    <text evidence="3">Belongs to the acetyltransferase family. RimJ subfamily.</text>
</comment>
<dbReference type="PROSITE" id="PS51186">
    <property type="entry name" value="GNAT"/>
    <property type="match status" value="1"/>
</dbReference>
<sequence length="171" mass="18485">MPMTLRGARVVLRPTVPSDVPSLAAIRATPEVYARWRGGADLVAAVREDLAEPGAEQLTIECEGAVIGFIQWSSEADPDYRHASIDIYLDPAVHGRGLGTDAVRTLARHLIDDHGHHRIVIDPAADNAAAIRCYGKVGFRPVGVMRSYERGADGTWHDGLLMDLLAGELTP</sequence>
<dbReference type="GO" id="GO:0016747">
    <property type="term" value="F:acyltransferase activity, transferring groups other than amino-acyl groups"/>
    <property type="evidence" value="ECO:0007669"/>
    <property type="project" value="InterPro"/>
</dbReference>
<proteinExistence type="inferred from homology"/>
<dbReference type="HOGENOM" id="CLU_013985_3_2_11"/>
<dbReference type="Proteomes" id="UP000281594">
    <property type="component" value="Unassembled WGS sequence"/>
</dbReference>
<evidence type="ECO:0000256" key="2">
    <source>
        <dbReference type="ARBA" id="ARBA00023315"/>
    </source>
</evidence>